<evidence type="ECO:0000313" key="2">
    <source>
        <dbReference type="Proteomes" id="UP000034682"/>
    </source>
</evidence>
<sequence>MIKSFKIGQNSLEVSQIIVKNCPEIIQLKLISHKVEKNWRQVNSTFSSKTKNILRGFNHDKPIKEIVYDRDRFLGLNLAGLEKLAENEAWSLTSKVLCAGNVYKHIPMMNFHPNNIDLRVIKKTLEYICGKKSGCLLDSGRFFHYYGNFLLTNDKWIKFMAEFLMPCVVVSPRYIGHRLHDGYCTLRLTTEKLYKPKLPEVIEVL</sequence>
<dbReference type="AlphaFoldDB" id="A0A0G1VG32"/>
<gene>
    <name evidence="1" type="ORF">UY02_C0007G0034</name>
</gene>
<dbReference type="Proteomes" id="UP000034682">
    <property type="component" value="Unassembled WGS sequence"/>
</dbReference>
<dbReference type="Pfam" id="PF24387">
    <property type="entry name" value="AEP-like"/>
    <property type="match status" value="1"/>
</dbReference>
<reference evidence="1 2" key="1">
    <citation type="journal article" date="2015" name="Nature">
        <title>rRNA introns, odd ribosomes, and small enigmatic genomes across a large radiation of phyla.</title>
        <authorList>
            <person name="Brown C.T."/>
            <person name="Hug L.A."/>
            <person name="Thomas B.C."/>
            <person name="Sharon I."/>
            <person name="Castelle C.J."/>
            <person name="Singh A."/>
            <person name="Wilkins M.J."/>
            <person name="Williams K.H."/>
            <person name="Banfield J.F."/>
        </authorList>
    </citation>
    <scope>NUCLEOTIDE SEQUENCE [LARGE SCALE GENOMIC DNA]</scope>
</reference>
<evidence type="ECO:0000313" key="1">
    <source>
        <dbReference type="EMBL" id="KKU77098.1"/>
    </source>
</evidence>
<proteinExistence type="predicted"/>
<dbReference type="InterPro" id="IPR056250">
    <property type="entry name" value="AEP-like"/>
</dbReference>
<name>A0A0G1VG32_9BACT</name>
<organism evidence="1 2">
    <name type="scientific">Candidatus Giovannonibacteria bacterium GW2011_GWB1_47_6b</name>
    <dbReference type="NCBI Taxonomy" id="1618655"/>
    <lineage>
        <taxon>Bacteria</taxon>
        <taxon>Candidatus Giovannoniibacteriota</taxon>
    </lineage>
</organism>
<accession>A0A0G1VG32</accession>
<comment type="caution">
    <text evidence="1">The sequence shown here is derived from an EMBL/GenBank/DDBJ whole genome shotgun (WGS) entry which is preliminary data.</text>
</comment>
<dbReference type="EMBL" id="LCOK01000007">
    <property type="protein sequence ID" value="KKU77098.1"/>
    <property type="molecule type" value="Genomic_DNA"/>
</dbReference>
<protein>
    <submittedName>
        <fullName evidence="1">Uncharacterized protein</fullName>
    </submittedName>
</protein>